<proteinExistence type="predicted"/>
<evidence type="ECO:0000256" key="2">
    <source>
        <dbReference type="PROSITE-ProRule" id="PRU00335"/>
    </source>
</evidence>
<keyword evidence="5" id="KW-1185">Reference proteome</keyword>
<dbReference type="Proteomes" id="UP001165342">
    <property type="component" value="Unassembled WGS sequence"/>
</dbReference>
<organism evidence="4 5">
    <name type="scientific">Sphingomonas hankyongi</name>
    <dbReference type="NCBI Taxonomy" id="2908209"/>
    <lineage>
        <taxon>Bacteria</taxon>
        <taxon>Pseudomonadati</taxon>
        <taxon>Pseudomonadota</taxon>
        <taxon>Alphaproteobacteria</taxon>
        <taxon>Sphingomonadales</taxon>
        <taxon>Sphingomonadaceae</taxon>
        <taxon>Sphingomonas</taxon>
    </lineage>
</organism>
<sequence length="195" mass="20785">MSIARKRLNPEESRSAALAAARRLLLRDGPQAVTLKAVAAEIGRTHANLLHHFGSAAGLQAELARSIAERVTGSIGEAVERARAGEADAGDIAEMTFDAFSSEGAGALAAWMILSGNRDALNPILESIRDLVGHLKVGHEDRHVDETTLWLTLLALGDSLLGPSIAEALELDGDTARKIAAKRLRSQIEHAHPRE</sequence>
<dbReference type="EMBL" id="JAMGBE010000002">
    <property type="protein sequence ID" value="MCL6729811.1"/>
    <property type="molecule type" value="Genomic_DNA"/>
</dbReference>
<keyword evidence="1 2" id="KW-0238">DNA-binding</keyword>
<dbReference type="InterPro" id="IPR009057">
    <property type="entry name" value="Homeodomain-like_sf"/>
</dbReference>
<evidence type="ECO:0000259" key="3">
    <source>
        <dbReference type="PROSITE" id="PS50977"/>
    </source>
</evidence>
<reference evidence="4" key="1">
    <citation type="submission" date="2022-05" db="EMBL/GenBank/DDBJ databases">
        <authorList>
            <person name="Jo J.-H."/>
            <person name="Im W.-T."/>
        </authorList>
    </citation>
    <scope>NUCLEOTIDE SEQUENCE</scope>
    <source>
        <strain evidence="4">SE220</strain>
    </source>
</reference>
<dbReference type="Gene3D" id="1.10.357.10">
    <property type="entry name" value="Tetracycline Repressor, domain 2"/>
    <property type="match status" value="1"/>
</dbReference>
<feature type="domain" description="HTH tetR-type" evidence="3">
    <location>
        <begin position="11"/>
        <end position="71"/>
    </location>
</feature>
<protein>
    <submittedName>
        <fullName evidence="4">TetR family transcriptional regulator</fullName>
    </submittedName>
</protein>
<name>A0ABT0S1V9_9SPHN</name>
<accession>A0ABT0S1V9</accession>
<evidence type="ECO:0000313" key="4">
    <source>
        <dbReference type="EMBL" id="MCL6729811.1"/>
    </source>
</evidence>
<evidence type="ECO:0000256" key="1">
    <source>
        <dbReference type="ARBA" id="ARBA00023125"/>
    </source>
</evidence>
<dbReference type="SUPFAM" id="SSF46689">
    <property type="entry name" value="Homeodomain-like"/>
    <property type="match status" value="1"/>
</dbReference>
<comment type="caution">
    <text evidence="4">The sequence shown here is derived from an EMBL/GenBank/DDBJ whole genome shotgun (WGS) entry which is preliminary data.</text>
</comment>
<evidence type="ECO:0000313" key="5">
    <source>
        <dbReference type="Proteomes" id="UP001165342"/>
    </source>
</evidence>
<dbReference type="InterPro" id="IPR001647">
    <property type="entry name" value="HTH_TetR"/>
</dbReference>
<feature type="DNA-binding region" description="H-T-H motif" evidence="2">
    <location>
        <begin position="34"/>
        <end position="53"/>
    </location>
</feature>
<dbReference type="PROSITE" id="PS50977">
    <property type="entry name" value="HTH_TETR_2"/>
    <property type="match status" value="1"/>
</dbReference>
<dbReference type="RefSeq" id="WP_249831283.1">
    <property type="nucleotide sequence ID" value="NZ_JAMGBE010000002.1"/>
</dbReference>
<gene>
    <name evidence="4" type="ORF">LZ538_07045</name>
</gene>
<dbReference type="Pfam" id="PF00440">
    <property type="entry name" value="TetR_N"/>
    <property type="match status" value="1"/>
</dbReference>